<protein>
    <submittedName>
        <fullName evidence="2">GNAT family N-acetyltransferase</fullName>
    </submittedName>
</protein>
<dbReference type="EMBL" id="CP060122">
    <property type="protein sequence ID" value="QNG48781.1"/>
    <property type="molecule type" value="Genomic_DNA"/>
</dbReference>
<organism evidence="2 3">
    <name type="scientific">Sphingobium yanoikuyae</name>
    <name type="common">Sphingomonas yanoikuyae</name>
    <dbReference type="NCBI Taxonomy" id="13690"/>
    <lineage>
        <taxon>Bacteria</taxon>
        <taxon>Pseudomonadati</taxon>
        <taxon>Pseudomonadota</taxon>
        <taxon>Alphaproteobacteria</taxon>
        <taxon>Sphingomonadales</taxon>
        <taxon>Sphingomonadaceae</taxon>
        <taxon>Sphingobium</taxon>
    </lineage>
</organism>
<dbReference type="InterPro" id="IPR000182">
    <property type="entry name" value="GNAT_dom"/>
</dbReference>
<dbReference type="Pfam" id="PF00583">
    <property type="entry name" value="Acetyltransf_1"/>
    <property type="match status" value="1"/>
</dbReference>
<proteinExistence type="predicted"/>
<dbReference type="AlphaFoldDB" id="A0A9X7UED4"/>
<reference evidence="2 3" key="1">
    <citation type="submission" date="2020-07" db="EMBL/GenBank/DDBJ databases">
        <title>Whole genome sequence of Sphingobium yanoikuyae A3.</title>
        <authorList>
            <person name="Han S.-S."/>
        </authorList>
    </citation>
    <scope>NUCLEOTIDE SEQUENCE [LARGE SCALE GENOMIC DNA]</scope>
    <source>
        <strain evidence="2 3">A3</strain>
    </source>
</reference>
<sequence>MNDILSRPYVLDDVSACLALFDSNVPSFFAEEERIEFCDFLQSINGRDRLYLALEREGSIVACGGLITDAVQKKAYLAWGMVDKAHHAQKLGTHLTQARLALARAAPGINEVLLATSQHTHGFYEGFGFTAANITADGFAPGLDRWDMILRLS</sequence>
<dbReference type="GO" id="GO:0016747">
    <property type="term" value="F:acyltransferase activity, transferring groups other than amino-acyl groups"/>
    <property type="evidence" value="ECO:0007669"/>
    <property type="project" value="InterPro"/>
</dbReference>
<name>A0A9X7UED4_SPHYA</name>
<feature type="domain" description="N-acetyltransferase" evidence="1">
    <location>
        <begin position="4"/>
        <end position="153"/>
    </location>
</feature>
<accession>A0A9X7UED4</accession>
<dbReference type="Gene3D" id="3.40.630.30">
    <property type="match status" value="1"/>
</dbReference>
<evidence type="ECO:0000313" key="3">
    <source>
        <dbReference type="Proteomes" id="UP000515377"/>
    </source>
</evidence>
<dbReference type="SUPFAM" id="SSF55729">
    <property type="entry name" value="Acyl-CoA N-acyltransferases (Nat)"/>
    <property type="match status" value="1"/>
</dbReference>
<dbReference type="Proteomes" id="UP000515377">
    <property type="component" value="Chromosome"/>
</dbReference>
<dbReference type="InterPro" id="IPR016181">
    <property type="entry name" value="Acyl_CoA_acyltransferase"/>
</dbReference>
<gene>
    <name evidence="2" type="ORF">H3V42_15490</name>
</gene>
<evidence type="ECO:0000313" key="2">
    <source>
        <dbReference type="EMBL" id="QNG48781.1"/>
    </source>
</evidence>
<dbReference type="PROSITE" id="PS51186">
    <property type="entry name" value="GNAT"/>
    <property type="match status" value="1"/>
</dbReference>
<evidence type="ECO:0000259" key="1">
    <source>
        <dbReference type="PROSITE" id="PS51186"/>
    </source>
</evidence>